<dbReference type="PROSITE" id="PS50994">
    <property type="entry name" value="INTEGRASE"/>
    <property type="match status" value="1"/>
</dbReference>
<evidence type="ECO:0000259" key="1">
    <source>
        <dbReference type="PROSITE" id="PS50994"/>
    </source>
</evidence>
<dbReference type="InterPro" id="IPR012337">
    <property type="entry name" value="RNaseH-like_sf"/>
</dbReference>
<sequence>MQKFLCNSLDIIVSQALNEMKEEQGIDFKAEAVNLVELQRRTGISRAKLRKLKKNNFKVTEHGRKGYTAQKTILSGYTDELDYLLRQGIKNSSICLQRLHDSGYSGGLTTLKNYISQHKSLLPAKRQQIMPQGNRGRRFVTKPGEAYQMDWGFTNVTTNYGQTLRAACFAMICHHCGQRYIEFFPNAKQENLFIGMIHAFRYMGVPAYILTDNMKSVVTKRDWSGQPIWQKDYEAFMKTIGFQTKLCKPRHPFTKGKVERLIRFVKDNFLIGRIFWNVTDLNRAALDWCNEQNTMYHPAVDGMPEQIHDRLCSKLASVLPDEQDVQCYLCPERRITFDGFVNYENRRFGIPFSYTGKTARIKREDDVLYIYSSDLQHLLTTHHVTWSKRDRFCADQYVTAQQPEEFPTAPIQSHIGMLSEPVSSLSFDKFNFDKEDTEDE</sequence>
<dbReference type="GO" id="GO:0003676">
    <property type="term" value="F:nucleic acid binding"/>
    <property type="evidence" value="ECO:0007669"/>
    <property type="project" value="InterPro"/>
</dbReference>
<dbReference type="Proteomes" id="UP000199309">
    <property type="component" value="Unassembled WGS sequence"/>
</dbReference>
<protein>
    <submittedName>
        <fullName evidence="2">Transposase</fullName>
    </submittedName>
</protein>
<name>A0A1G9ZSL7_9FIRM</name>
<dbReference type="PANTHER" id="PTHR35004:SF7">
    <property type="entry name" value="INTEGRASE PROTEIN"/>
    <property type="match status" value="1"/>
</dbReference>
<dbReference type="SUPFAM" id="SSF53098">
    <property type="entry name" value="Ribonuclease H-like"/>
    <property type="match status" value="1"/>
</dbReference>
<dbReference type="AlphaFoldDB" id="A0A1G9ZSL7"/>
<evidence type="ECO:0000313" key="2">
    <source>
        <dbReference type="EMBL" id="SDN24117.1"/>
    </source>
</evidence>
<keyword evidence="3" id="KW-1185">Reference proteome</keyword>
<reference evidence="2 3" key="1">
    <citation type="submission" date="2016-10" db="EMBL/GenBank/DDBJ databases">
        <authorList>
            <person name="de Groot N.N."/>
        </authorList>
    </citation>
    <scope>NUCLEOTIDE SEQUENCE [LARGE SCALE GENOMIC DNA]</scope>
    <source>
        <strain evidence="2 3">DSM 16981</strain>
    </source>
</reference>
<dbReference type="OrthoDB" id="92877at2"/>
<dbReference type="InterPro" id="IPR036397">
    <property type="entry name" value="RNaseH_sf"/>
</dbReference>
<dbReference type="GO" id="GO:0015074">
    <property type="term" value="P:DNA integration"/>
    <property type="evidence" value="ECO:0007669"/>
    <property type="project" value="InterPro"/>
</dbReference>
<dbReference type="STRING" id="349095.SAMN05660299_02388"/>
<feature type="domain" description="Integrase catalytic" evidence="1">
    <location>
        <begin position="139"/>
        <end position="312"/>
    </location>
</feature>
<evidence type="ECO:0000313" key="3">
    <source>
        <dbReference type="Proteomes" id="UP000199309"/>
    </source>
</evidence>
<accession>A0A1G9ZSL7</accession>
<dbReference type="RefSeq" id="WP_091652252.1">
    <property type="nucleotide sequence ID" value="NZ_FNHQ01000032.1"/>
</dbReference>
<dbReference type="PANTHER" id="PTHR35004">
    <property type="entry name" value="TRANSPOSASE RV3428C-RELATED"/>
    <property type="match status" value="1"/>
</dbReference>
<gene>
    <name evidence="2" type="ORF">SAMN05660299_02388</name>
</gene>
<organism evidence="2 3">
    <name type="scientific">Megasphaera paucivorans</name>
    <dbReference type="NCBI Taxonomy" id="349095"/>
    <lineage>
        <taxon>Bacteria</taxon>
        <taxon>Bacillati</taxon>
        <taxon>Bacillota</taxon>
        <taxon>Negativicutes</taxon>
        <taxon>Veillonellales</taxon>
        <taxon>Veillonellaceae</taxon>
        <taxon>Megasphaera</taxon>
    </lineage>
</organism>
<dbReference type="InterPro" id="IPR001584">
    <property type="entry name" value="Integrase_cat-core"/>
</dbReference>
<dbReference type="NCBIfam" id="NF033546">
    <property type="entry name" value="transpos_IS21"/>
    <property type="match status" value="1"/>
</dbReference>
<dbReference type="Gene3D" id="3.30.420.10">
    <property type="entry name" value="Ribonuclease H-like superfamily/Ribonuclease H"/>
    <property type="match status" value="1"/>
</dbReference>
<dbReference type="EMBL" id="FNHQ01000032">
    <property type="protein sequence ID" value="SDN24117.1"/>
    <property type="molecule type" value="Genomic_DNA"/>
</dbReference>
<proteinExistence type="predicted"/>